<dbReference type="PROSITE" id="PS01131">
    <property type="entry name" value="RRNA_A_DIMETH"/>
    <property type="match status" value="1"/>
</dbReference>
<dbReference type="SMART" id="SM00650">
    <property type="entry name" value="rADc"/>
    <property type="match status" value="1"/>
</dbReference>
<evidence type="ECO:0000313" key="11">
    <source>
        <dbReference type="Proteomes" id="UP000324298"/>
    </source>
</evidence>
<dbReference type="SUPFAM" id="SSF53335">
    <property type="entry name" value="S-adenosyl-L-methionine-dependent methyltransferases"/>
    <property type="match status" value="1"/>
</dbReference>
<comment type="similarity">
    <text evidence="7">Belongs to the class I-like SAM-binding methyltransferase superfamily. rRNA adenine N(6)-methyltransferase family. RsmA subfamily.</text>
</comment>
<dbReference type="HAMAP" id="MF_00607">
    <property type="entry name" value="16SrRNA_methyltr_A"/>
    <property type="match status" value="1"/>
</dbReference>
<protein>
    <recommendedName>
        <fullName evidence="7">Ribosomal RNA small subunit methyltransferase A</fullName>
        <ecNumber evidence="7">2.1.1.182</ecNumber>
    </recommendedName>
    <alternativeName>
        <fullName evidence="7">16S rRNA (adenine(1518)-N(6)/adenine(1519)-N(6))-dimethyltransferase</fullName>
    </alternativeName>
    <alternativeName>
        <fullName evidence="7">16S rRNA dimethyladenosine transferase</fullName>
    </alternativeName>
    <alternativeName>
        <fullName evidence="7">16S rRNA dimethylase</fullName>
    </alternativeName>
    <alternativeName>
        <fullName evidence="7">S-adenosylmethionine-6-N', N'-adenosyl(rRNA) dimethyltransferase</fullName>
    </alternativeName>
</protein>
<dbReference type="GO" id="GO:0052908">
    <property type="term" value="F:16S rRNA (adenine(1518)-N(6)/adenine(1519)-N(6))-dimethyltransferase activity"/>
    <property type="evidence" value="ECO:0007669"/>
    <property type="project" value="UniProtKB-EC"/>
</dbReference>
<dbReference type="GO" id="GO:0003723">
    <property type="term" value="F:RNA binding"/>
    <property type="evidence" value="ECO:0007669"/>
    <property type="project" value="UniProtKB-UniRule"/>
</dbReference>
<comment type="catalytic activity">
    <reaction evidence="7">
        <text>adenosine(1518)/adenosine(1519) in 16S rRNA + 4 S-adenosyl-L-methionine = N(6)-dimethyladenosine(1518)/N(6)-dimethyladenosine(1519) in 16S rRNA + 4 S-adenosyl-L-homocysteine + 4 H(+)</text>
        <dbReference type="Rhea" id="RHEA:19609"/>
        <dbReference type="Rhea" id="RHEA-COMP:10232"/>
        <dbReference type="Rhea" id="RHEA-COMP:10233"/>
        <dbReference type="ChEBI" id="CHEBI:15378"/>
        <dbReference type="ChEBI" id="CHEBI:57856"/>
        <dbReference type="ChEBI" id="CHEBI:59789"/>
        <dbReference type="ChEBI" id="CHEBI:74411"/>
        <dbReference type="ChEBI" id="CHEBI:74493"/>
        <dbReference type="EC" id="2.1.1.182"/>
    </reaction>
</comment>
<feature type="binding site" evidence="7 8">
    <location>
        <position position="41"/>
    </location>
    <ligand>
        <name>S-adenosyl-L-methionine</name>
        <dbReference type="ChEBI" id="CHEBI:59789"/>
    </ligand>
</feature>
<reference evidence="10 11" key="1">
    <citation type="submission" date="2019-04" db="EMBL/GenBank/DDBJ databases">
        <title>Geobacter ruber sp. nov., ferric-reducing bacteria isolated from paddy soil.</title>
        <authorList>
            <person name="Xu Z."/>
            <person name="Masuda Y."/>
            <person name="Itoh H."/>
            <person name="Senoo K."/>
        </authorList>
    </citation>
    <scope>NUCLEOTIDE SEQUENCE [LARGE SCALE GENOMIC DNA]</scope>
    <source>
        <strain evidence="10 11">Red88</strain>
    </source>
</reference>
<dbReference type="InterPro" id="IPR029063">
    <property type="entry name" value="SAM-dependent_MTases_sf"/>
</dbReference>
<dbReference type="PROSITE" id="PS51689">
    <property type="entry name" value="SAM_RNA_A_N6_MT"/>
    <property type="match status" value="1"/>
</dbReference>
<dbReference type="RefSeq" id="WP_149305608.1">
    <property type="nucleotide sequence ID" value="NZ_SRSD01000001.1"/>
</dbReference>
<accession>A0A5A9XPU2</accession>
<comment type="function">
    <text evidence="7">Specifically dimethylates two adjacent adenosines (A1518 and A1519) in the loop of a conserved hairpin near the 3'-end of 16S rRNA in the 30S particle. May play a critical role in biogenesis of 30S subunits.</text>
</comment>
<feature type="binding site" evidence="7 8">
    <location>
        <position position="87"/>
    </location>
    <ligand>
        <name>S-adenosyl-L-methionine</name>
        <dbReference type="ChEBI" id="CHEBI:59789"/>
    </ligand>
</feature>
<name>A0A5A9XPU2_9BACT</name>
<dbReference type="NCBIfam" id="TIGR00755">
    <property type="entry name" value="ksgA"/>
    <property type="match status" value="1"/>
</dbReference>
<keyword evidence="3 7" id="KW-0489">Methyltransferase</keyword>
<dbReference type="Pfam" id="PF00398">
    <property type="entry name" value="RrnaAD"/>
    <property type="match status" value="1"/>
</dbReference>
<dbReference type="EC" id="2.1.1.182" evidence="7"/>
<proteinExistence type="inferred from homology"/>
<keyword evidence="1 7" id="KW-0963">Cytoplasm</keyword>
<dbReference type="Proteomes" id="UP000324298">
    <property type="component" value="Unassembled WGS sequence"/>
</dbReference>
<feature type="domain" description="Ribosomal RNA adenine methylase transferase N-terminal" evidence="9">
    <location>
        <begin position="21"/>
        <end position="194"/>
    </location>
</feature>
<evidence type="ECO:0000256" key="5">
    <source>
        <dbReference type="ARBA" id="ARBA00022691"/>
    </source>
</evidence>
<evidence type="ECO:0000256" key="3">
    <source>
        <dbReference type="ARBA" id="ARBA00022603"/>
    </source>
</evidence>
<dbReference type="InterPro" id="IPR020596">
    <property type="entry name" value="rRNA_Ade_Mease_Trfase_CS"/>
</dbReference>
<feature type="binding site" evidence="7 8">
    <location>
        <position position="16"/>
    </location>
    <ligand>
        <name>S-adenosyl-L-methionine</name>
        <dbReference type="ChEBI" id="CHEBI:59789"/>
    </ligand>
</feature>
<keyword evidence="4 7" id="KW-0808">Transferase</keyword>
<feature type="binding site" evidence="7 8">
    <location>
        <position position="14"/>
    </location>
    <ligand>
        <name>S-adenosyl-L-methionine</name>
        <dbReference type="ChEBI" id="CHEBI:59789"/>
    </ligand>
</feature>
<dbReference type="PANTHER" id="PTHR11727">
    <property type="entry name" value="DIMETHYLADENOSINE TRANSFERASE"/>
    <property type="match status" value="1"/>
</dbReference>
<sequence length="274" mass="30149">MTALRRPLKALGQNFLVDGNIIAKIIRAAELTPEDRILEIGPGRGALSELLAQHGSWLTLVEFDHALAAALKERYAGNDQITVIDGDILALDLAGVLGAEPAAWKVVANLPYNISTPILFRLLELRGLFSRLVLMLQREVGERLVASPDCADYGVTTLLLGLWFDIRREFIVPPTCFHPRPKVDSAVLSFVPLVRPRVEVGDESVFRKVVKGAFAMRRKTLSNCLKAAELASPDEMYGILEQCGIDGKRRGETLSMEEFAALSRCLTTLQTVGR</sequence>
<evidence type="ECO:0000313" key="10">
    <source>
        <dbReference type="EMBL" id="KAA0895024.1"/>
    </source>
</evidence>
<dbReference type="InterPro" id="IPR023165">
    <property type="entry name" value="rRNA_Ade_diMease-like_C"/>
</dbReference>
<evidence type="ECO:0000256" key="2">
    <source>
        <dbReference type="ARBA" id="ARBA00022552"/>
    </source>
</evidence>
<organism evidence="10 11">
    <name type="scientific">Oryzomonas rubra</name>
    <dbReference type="NCBI Taxonomy" id="2509454"/>
    <lineage>
        <taxon>Bacteria</taxon>
        <taxon>Pseudomonadati</taxon>
        <taxon>Thermodesulfobacteriota</taxon>
        <taxon>Desulfuromonadia</taxon>
        <taxon>Geobacterales</taxon>
        <taxon>Geobacteraceae</taxon>
        <taxon>Oryzomonas</taxon>
    </lineage>
</organism>
<evidence type="ECO:0000256" key="1">
    <source>
        <dbReference type="ARBA" id="ARBA00022490"/>
    </source>
</evidence>
<evidence type="ECO:0000259" key="9">
    <source>
        <dbReference type="SMART" id="SM00650"/>
    </source>
</evidence>
<dbReference type="PANTHER" id="PTHR11727:SF7">
    <property type="entry name" value="DIMETHYLADENOSINE TRANSFERASE-RELATED"/>
    <property type="match status" value="1"/>
</dbReference>
<evidence type="ECO:0000256" key="4">
    <source>
        <dbReference type="ARBA" id="ARBA00022679"/>
    </source>
</evidence>
<dbReference type="GO" id="GO:0005829">
    <property type="term" value="C:cytosol"/>
    <property type="evidence" value="ECO:0007669"/>
    <property type="project" value="TreeGrafter"/>
</dbReference>
<evidence type="ECO:0000256" key="6">
    <source>
        <dbReference type="ARBA" id="ARBA00022884"/>
    </source>
</evidence>
<dbReference type="InterPro" id="IPR001737">
    <property type="entry name" value="KsgA/Erm"/>
</dbReference>
<keyword evidence="5 7" id="KW-0949">S-adenosyl-L-methionine</keyword>
<evidence type="ECO:0000256" key="8">
    <source>
        <dbReference type="PROSITE-ProRule" id="PRU01026"/>
    </source>
</evidence>
<comment type="subcellular location">
    <subcellularLocation>
        <location evidence="7">Cytoplasm</location>
    </subcellularLocation>
</comment>
<dbReference type="Gene3D" id="1.10.8.100">
    <property type="entry name" value="Ribosomal RNA adenine dimethylase-like, domain 2"/>
    <property type="match status" value="1"/>
</dbReference>
<dbReference type="OrthoDB" id="9814755at2"/>
<keyword evidence="11" id="KW-1185">Reference proteome</keyword>
<evidence type="ECO:0000256" key="7">
    <source>
        <dbReference type="HAMAP-Rule" id="MF_00607"/>
    </source>
</evidence>
<keyword evidence="2 7" id="KW-0698">rRNA processing</keyword>
<comment type="caution">
    <text evidence="10">The sequence shown here is derived from an EMBL/GenBank/DDBJ whole genome shotgun (WGS) entry which is preliminary data.</text>
</comment>
<feature type="binding site" evidence="7 8">
    <location>
        <position position="62"/>
    </location>
    <ligand>
        <name>S-adenosyl-L-methionine</name>
        <dbReference type="ChEBI" id="CHEBI:59789"/>
    </ligand>
</feature>
<dbReference type="Gene3D" id="3.40.50.150">
    <property type="entry name" value="Vaccinia Virus protein VP39"/>
    <property type="match status" value="1"/>
</dbReference>
<feature type="binding site" evidence="7 8">
    <location>
        <position position="109"/>
    </location>
    <ligand>
        <name>S-adenosyl-L-methionine</name>
        <dbReference type="ChEBI" id="CHEBI:59789"/>
    </ligand>
</feature>
<dbReference type="AlphaFoldDB" id="A0A5A9XPU2"/>
<keyword evidence="6 7" id="KW-0694">RNA-binding</keyword>
<dbReference type="EMBL" id="SRSD01000001">
    <property type="protein sequence ID" value="KAA0895024.1"/>
    <property type="molecule type" value="Genomic_DNA"/>
</dbReference>
<dbReference type="CDD" id="cd02440">
    <property type="entry name" value="AdoMet_MTases"/>
    <property type="match status" value="1"/>
</dbReference>
<dbReference type="InterPro" id="IPR020598">
    <property type="entry name" value="rRNA_Ade_methylase_Trfase_N"/>
</dbReference>
<dbReference type="InterPro" id="IPR011530">
    <property type="entry name" value="rRNA_adenine_dimethylase"/>
</dbReference>
<gene>
    <name evidence="7 10" type="primary">rsmA</name>
    <name evidence="7" type="synonym">ksgA</name>
    <name evidence="10" type="ORF">ET418_00445</name>
</gene>